<gene>
    <name evidence="1" type="ORF">MLD38_005496</name>
</gene>
<proteinExistence type="predicted"/>
<evidence type="ECO:0000313" key="2">
    <source>
        <dbReference type="Proteomes" id="UP001057402"/>
    </source>
</evidence>
<dbReference type="EMBL" id="CM042882">
    <property type="protein sequence ID" value="KAI4379165.1"/>
    <property type="molecule type" value="Genomic_DNA"/>
</dbReference>
<name>A0ACB9RJV5_9MYRT</name>
<protein>
    <submittedName>
        <fullName evidence="1">Uncharacterized protein</fullName>
    </submittedName>
</protein>
<organism evidence="1 2">
    <name type="scientific">Melastoma candidum</name>
    <dbReference type="NCBI Taxonomy" id="119954"/>
    <lineage>
        <taxon>Eukaryota</taxon>
        <taxon>Viridiplantae</taxon>
        <taxon>Streptophyta</taxon>
        <taxon>Embryophyta</taxon>
        <taxon>Tracheophyta</taxon>
        <taxon>Spermatophyta</taxon>
        <taxon>Magnoliopsida</taxon>
        <taxon>eudicotyledons</taxon>
        <taxon>Gunneridae</taxon>
        <taxon>Pentapetalae</taxon>
        <taxon>rosids</taxon>
        <taxon>malvids</taxon>
        <taxon>Myrtales</taxon>
        <taxon>Melastomataceae</taxon>
        <taxon>Melastomatoideae</taxon>
        <taxon>Melastomateae</taxon>
        <taxon>Melastoma</taxon>
    </lineage>
</organism>
<sequence>MATVLLSLLFLLLQFRPSASSSPSYVAPGGTLLAYNLDCGGNTTFTDSFNSTWLSDRYFSGGASSVVSDPLNFPSPQDRSLRYFPLSSGKKNCYSIPVNGSVSSTLSSSRFLLRTFTVYADYDGLSRAPSFDVSVQSTVIFSWRYPWPEQVSSKGAFSDLFVFVPGNVSTLDLCFYSIATDAPVVGALSLFQIDPLAYDSIVIGEDYMMVNYGRLDCGSAKWGSGISNDKDLFGRNWQSDYEFQWGRWGQFVHVLTTMKPIAGTGLEPNYFSMKLYQTAITVTEEGVSIEYDLEVDAKQDYLLWLHFAEIGQGVNGVGERVFDVQVNGENQTRVDVYKEVGPFAAYDWHFVARNLTTNVLSLKLVPVVGKPIICGIENYALVPIDISTDPQQVTAMRALKDALRIPERMGWNGDPCAPKSWDAWEGVTCHLNQNKTALTIFQIDLGNRGLKGYISDQIGLLSDLVSLNLSSNSLGGTIPWGLGIPSLAWLDLSNNQFTGSIPDTLATPKMQLVHMNNNLLEGQVPEKLYEIAVHGGSIDLSGNKESCGQSPLPSCSVLWKNGGLSPGGKVAVGLSCVVFSGLLLGLYLCCFRRRHSNYEFGLPLEMMSLAAKRNKYQRQKSLMLLEMESRHAKGLPPIFSANNDSPHAR</sequence>
<keyword evidence="2" id="KW-1185">Reference proteome</keyword>
<evidence type="ECO:0000313" key="1">
    <source>
        <dbReference type="EMBL" id="KAI4379165.1"/>
    </source>
</evidence>
<comment type="caution">
    <text evidence="1">The sequence shown here is derived from an EMBL/GenBank/DDBJ whole genome shotgun (WGS) entry which is preliminary data.</text>
</comment>
<dbReference type="Proteomes" id="UP001057402">
    <property type="component" value="Chromosome 3"/>
</dbReference>
<accession>A0ACB9RJV5</accession>
<reference evidence="2" key="1">
    <citation type="journal article" date="2023" name="Front. Plant Sci.">
        <title>Chromosomal-level genome assembly of Melastoma candidum provides insights into trichome evolution.</title>
        <authorList>
            <person name="Zhong Y."/>
            <person name="Wu W."/>
            <person name="Sun C."/>
            <person name="Zou P."/>
            <person name="Liu Y."/>
            <person name="Dai S."/>
            <person name="Zhou R."/>
        </authorList>
    </citation>
    <scope>NUCLEOTIDE SEQUENCE [LARGE SCALE GENOMIC DNA]</scope>
</reference>